<dbReference type="InterPro" id="IPR050483">
    <property type="entry name" value="CoA-transferase_III_domain"/>
</dbReference>
<dbReference type="InterPro" id="IPR023606">
    <property type="entry name" value="CoA-Trfase_III_dom_1_sf"/>
</dbReference>
<accession>A0A9X2DKV8</accession>
<dbReference type="Proteomes" id="UP001139179">
    <property type="component" value="Unassembled WGS sequence"/>
</dbReference>
<dbReference type="RefSeq" id="WP_251221447.1">
    <property type="nucleotide sequence ID" value="NZ_JAMBOL010000001.1"/>
</dbReference>
<dbReference type="InterPro" id="IPR044855">
    <property type="entry name" value="CoA-Trfase_III_dom3_sf"/>
</dbReference>
<dbReference type="GO" id="GO:0008410">
    <property type="term" value="F:CoA-transferase activity"/>
    <property type="evidence" value="ECO:0007669"/>
    <property type="project" value="TreeGrafter"/>
</dbReference>
<dbReference type="PANTHER" id="PTHR48207">
    <property type="entry name" value="SUCCINATE--HYDROXYMETHYLGLUTARATE COA-TRANSFERASE"/>
    <property type="match status" value="1"/>
</dbReference>
<dbReference type="AlphaFoldDB" id="A0A9X2DKV8"/>
<evidence type="ECO:0000313" key="2">
    <source>
        <dbReference type="EMBL" id="MCM3712569.1"/>
    </source>
</evidence>
<dbReference type="InterPro" id="IPR003673">
    <property type="entry name" value="CoA-Trfase_fam_III"/>
</dbReference>
<gene>
    <name evidence="2" type="ORF">M3202_00610</name>
</gene>
<keyword evidence="1 2" id="KW-0808">Transferase</keyword>
<reference evidence="2" key="1">
    <citation type="submission" date="2022-05" db="EMBL/GenBank/DDBJ databases">
        <title>Comparative Genomics of Spacecraft Associated Microbes.</title>
        <authorList>
            <person name="Tran M.T."/>
            <person name="Wright A."/>
            <person name="Seuylemezian A."/>
            <person name="Eisen J."/>
            <person name="Coil D."/>
        </authorList>
    </citation>
    <scope>NUCLEOTIDE SEQUENCE</scope>
    <source>
        <strain evidence="2">214.1.1</strain>
    </source>
</reference>
<sequence length="403" mass="44959">MLPLDGVKILDLTQFLAGPYCTMVLSDMGAEVTKIERFPGGDDSRRLGPFINDEGYCFAMANRNKKSLALDLKSEKGVEIFHKLAAEADIIIENFRPGVTKKLNIDYETIKEVKPDIIYCSISGFGQTGPYSQKGGFDIIAQGVTGFMRMTGEPGGRPAKVGIAINDIAAGASAIYGILGAYIHRQNTGEGQYLETSLVDAGLAWTIWESAAYFGKGEVPEATGTRHRRSTPYQSYRTQDGYVTVGAGSQRLWEKFCQHVVEKPEWITAEKYIDLQKRMDNIDELEQDIEAILQEHPTAYWVEKLDAAGVPAGPVYTYDQTLNDPHIKAREMIVEMEHPKLGQIKTIGVPVKYSKTPLQIRSAAPWLGQNTAEKLREIGMDEAEIAKLYEEEVIYNKYREEEV</sequence>
<dbReference type="SUPFAM" id="SSF89796">
    <property type="entry name" value="CoA-transferase family III (CaiB/BaiF)"/>
    <property type="match status" value="1"/>
</dbReference>
<dbReference type="Gene3D" id="3.30.1540.10">
    <property type="entry name" value="formyl-coa transferase, domain 3"/>
    <property type="match status" value="1"/>
</dbReference>
<protein>
    <submittedName>
        <fullName evidence="2">CoA transferase</fullName>
    </submittedName>
</protein>
<comment type="caution">
    <text evidence="2">The sequence shown here is derived from an EMBL/GenBank/DDBJ whole genome shotgun (WGS) entry which is preliminary data.</text>
</comment>
<dbReference type="PANTHER" id="PTHR48207:SF3">
    <property type="entry name" value="SUCCINATE--HYDROXYMETHYLGLUTARATE COA-TRANSFERASE"/>
    <property type="match status" value="1"/>
</dbReference>
<evidence type="ECO:0000256" key="1">
    <source>
        <dbReference type="ARBA" id="ARBA00022679"/>
    </source>
</evidence>
<proteinExistence type="predicted"/>
<evidence type="ECO:0000313" key="3">
    <source>
        <dbReference type="Proteomes" id="UP001139179"/>
    </source>
</evidence>
<dbReference type="Pfam" id="PF02515">
    <property type="entry name" value="CoA_transf_3"/>
    <property type="match status" value="1"/>
</dbReference>
<dbReference type="EMBL" id="JAMBOL010000001">
    <property type="protein sequence ID" value="MCM3712569.1"/>
    <property type="molecule type" value="Genomic_DNA"/>
</dbReference>
<organism evidence="2 3">
    <name type="scientific">Halalkalibacter oceani</name>
    <dbReference type="NCBI Taxonomy" id="1653776"/>
    <lineage>
        <taxon>Bacteria</taxon>
        <taxon>Bacillati</taxon>
        <taxon>Bacillota</taxon>
        <taxon>Bacilli</taxon>
        <taxon>Bacillales</taxon>
        <taxon>Bacillaceae</taxon>
        <taxon>Halalkalibacter</taxon>
    </lineage>
</organism>
<keyword evidence="3" id="KW-1185">Reference proteome</keyword>
<name>A0A9X2DKV8_9BACI</name>
<dbReference type="Gene3D" id="3.40.50.10540">
    <property type="entry name" value="Crotonobetainyl-coa:carnitine coa-transferase, domain 1"/>
    <property type="match status" value="1"/>
</dbReference>